<protein>
    <submittedName>
        <fullName evidence="2">Uncharacterized protein</fullName>
    </submittedName>
</protein>
<sequence length="153" mass="17212">MKKRNKQKQNKPKTLNDIYNSSNRYSMEMENVRFNYDDHLADYMKRNGRSGSDRVRSMNNSISMDMAHQESKGITATAKGKAPRSTPPVAEELTESVKRGFNKATNKFTTVAGGYLGTKFANWSWKHMVVAAAATSSALTVGLYSGYKKQRDE</sequence>
<evidence type="ECO:0000256" key="1">
    <source>
        <dbReference type="SAM" id="MobiDB-lite"/>
    </source>
</evidence>
<dbReference type="KEGG" id="tput:QJT81_16390"/>
<reference evidence="2" key="1">
    <citation type="journal article" date="2023" name="Int. J. Mol. Sci.">
        <title>Metagenomics Revealed a New Genus 'Candidatus Thiocaldithrix dubininis' gen. nov., sp. nov. and a New Species 'Candidatus Thiothrix putei' sp. nov. in the Family Thiotrichaceae, Some Members of Which Have Traits of Both Na+- and H+-Motive Energetics.</title>
        <authorList>
            <person name="Ravin N.V."/>
            <person name="Muntyan M.S."/>
            <person name="Smolyakov D.D."/>
            <person name="Rudenko T.S."/>
            <person name="Beletsky A.V."/>
            <person name="Mardanov A.V."/>
            <person name="Grabovich M.Y."/>
        </authorList>
    </citation>
    <scope>NUCLEOTIDE SEQUENCE</scope>
    <source>
        <strain evidence="2">GKL-02</strain>
    </source>
</reference>
<accession>A0AA95HC81</accession>
<dbReference type="EMBL" id="CP124756">
    <property type="protein sequence ID" value="WGZ93373.1"/>
    <property type="molecule type" value="Genomic_DNA"/>
</dbReference>
<dbReference type="Proteomes" id="UP001301326">
    <property type="component" value="Chromosome"/>
</dbReference>
<name>A0AA95HC81_9GAMM</name>
<evidence type="ECO:0000313" key="2">
    <source>
        <dbReference type="EMBL" id="WGZ93373.1"/>
    </source>
</evidence>
<gene>
    <name evidence="2" type="ORF">QJT81_16390</name>
</gene>
<dbReference type="AlphaFoldDB" id="A0AA95HC81"/>
<organism evidence="2">
    <name type="scientific">Candidatus Thiothrix putei</name>
    <dbReference type="NCBI Taxonomy" id="3080811"/>
    <lineage>
        <taxon>Bacteria</taxon>
        <taxon>Pseudomonadati</taxon>
        <taxon>Pseudomonadota</taxon>
        <taxon>Gammaproteobacteria</taxon>
        <taxon>Thiotrichales</taxon>
        <taxon>Thiotrichaceae</taxon>
        <taxon>Thiothrix</taxon>
    </lineage>
</organism>
<feature type="region of interest" description="Disordered" evidence="1">
    <location>
        <begin position="68"/>
        <end position="89"/>
    </location>
</feature>
<reference evidence="2" key="2">
    <citation type="submission" date="2023-04" db="EMBL/GenBank/DDBJ databases">
        <authorList>
            <person name="Beletskiy A.V."/>
            <person name="Mardanov A.V."/>
            <person name="Ravin N.V."/>
        </authorList>
    </citation>
    <scope>NUCLEOTIDE SEQUENCE</scope>
    <source>
        <strain evidence="2">GKL-02</strain>
    </source>
</reference>
<proteinExistence type="predicted"/>